<dbReference type="EMBL" id="JANFAV010000017">
    <property type="protein sequence ID" value="MCW6536960.1"/>
    <property type="molecule type" value="Genomic_DNA"/>
</dbReference>
<dbReference type="PANTHER" id="PTHR40841">
    <property type="entry name" value="SIDEROPHORE TRIACETYLFUSARININE C ESTERASE"/>
    <property type="match status" value="1"/>
</dbReference>
<comment type="caution">
    <text evidence="4">The sequence shown here is derived from an EMBL/GenBank/DDBJ whole genome shotgun (WGS) entry which is preliminary data.</text>
</comment>
<protein>
    <submittedName>
        <fullName evidence="4">Alpha/beta hydrolase-fold protein</fullName>
    </submittedName>
</protein>
<evidence type="ECO:0000313" key="4">
    <source>
        <dbReference type="EMBL" id="MCW6536960.1"/>
    </source>
</evidence>
<keyword evidence="2 4" id="KW-0378">Hydrolase</keyword>
<feature type="signal peptide" evidence="3">
    <location>
        <begin position="1"/>
        <end position="24"/>
    </location>
</feature>
<dbReference type="Pfam" id="PF00756">
    <property type="entry name" value="Esterase"/>
    <property type="match status" value="1"/>
</dbReference>
<reference evidence="4" key="1">
    <citation type="submission" date="2022-06" db="EMBL/GenBank/DDBJ databases">
        <title>Sphingomonas sp. nov. isolated from rhizosphere soil of tomato.</title>
        <authorList>
            <person name="Dong H."/>
            <person name="Gao R."/>
        </authorList>
    </citation>
    <scope>NUCLEOTIDE SEQUENCE</scope>
    <source>
        <strain evidence="4">MMSM24</strain>
    </source>
</reference>
<dbReference type="InterPro" id="IPR052558">
    <property type="entry name" value="Siderophore_Hydrolase_D"/>
</dbReference>
<feature type="chain" id="PRO_5041214967" evidence="3">
    <location>
        <begin position="25"/>
        <end position="327"/>
    </location>
</feature>
<dbReference type="InterPro" id="IPR000801">
    <property type="entry name" value="Esterase-like"/>
</dbReference>
<dbReference type="SUPFAM" id="SSF53474">
    <property type="entry name" value="alpha/beta-Hydrolases"/>
    <property type="match status" value="1"/>
</dbReference>
<proteinExistence type="inferred from homology"/>
<dbReference type="AlphaFoldDB" id="A0AA42CRQ4"/>
<dbReference type="GO" id="GO:0016788">
    <property type="term" value="F:hydrolase activity, acting on ester bonds"/>
    <property type="evidence" value="ECO:0007669"/>
    <property type="project" value="TreeGrafter"/>
</dbReference>
<gene>
    <name evidence="4" type="ORF">NEE01_19450</name>
</gene>
<evidence type="ECO:0000313" key="5">
    <source>
        <dbReference type="Proteomes" id="UP001165565"/>
    </source>
</evidence>
<evidence type="ECO:0000256" key="1">
    <source>
        <dbReference type="ARBA" id="ARBA00005622"/>
    </source>
</evidence>
<name>A0AA42CRQ4_9SPHN</name>
<dbReference type="PANTHER" id="PTHR40841:SF2">
    <property type="entry name" value="SIDEROPHORE-DEGRADING ESTERASE (EUROFUNG)"/>
    <property type="match status" value="1"/>
</dbReference>
<comment type="similarity">
    <text evidence="1">Belongs to the esterase D family.</text>
</comment>
<dbReference type="InterPro" id="IPR029058">
    <property type="entry name" value="AB_hydrolase_fold"/>
</dbReference>
<dbReference type="RefSeq" id="WP_265270786.1">
    <property type="nucleotide sequence ID" value="NZ_JANFAV010000017.1"/>
</dbReference>
<keyword evidence="3" id="KW-0732">Signal</keyword>
<evidence type="ECO:0000256" key="3">
    <source>
        <dbReference type="SAM" id="SignalP"/>
    </source>
</evidence>
<accession>A0AA42CRQ4</accession>
<organism evidence="4 5">
    <name type="scientific">Sphingomonas lycopersici</name>
    <dbReference type="NCBI Taxonomy" id="2951807"/>
    <lineage>
        <taxon>Bacteria</taxon>
        <taxon>Pseudomonadati</taxon>
        <taxon>Pseudomonadota</taxon>
        <taxon>Alphaproteobacteria</taxon>
        <taxon>Sphingomonadales</taxon>
        <taxon>Sphingomonadaceae</taxon>
        <taxon>Sphingomonas</taxon>
    </lineage>
</organism>
<keyword evidence="5" id="KW-1185">Reference proteome</keyword>
<dbReference type="Proteomes" id="UP001165565">
    <property type="component" value="Unassembled WGS sequence"/>
</dbReference>
<dbReference type="Gene3D" id="3.40.50.1820">
    <property type="entry name" value="alpha/beta hydrolase"/>
    <property type="match status" value="1"/>
</dbReference>
<sequence length="327" mass="34839">MSAFRFIGLTGLLATALCAASASAETAAPAKTAAPSEVAIPFSRQWDLTSTANGAIYRIFVSEPVEPAPPGGYPIFYVLDGNGYFGSATESERLQELGGQIRGALIVGIGYPFCTCDPEAGMKAIATRRVTDFTPVAPPDKQAKIARQMGGAPTGGADAFYRFIEEDLQPRLAATYSVNKNDRALFGHSLGGLFVLDTLFKHPGAFRSYIAASPVISWGDGEVLRRQPAFAQWLAQSSDPPRILITAGALEQTVLPISLPPGVSQDEYARSIAEMKMVTNVRRLSKDLARLRSVSGYSAGLRIFENETHTGVVPAAISAGLSFAFSR</sequence>
<evidence type="ECO:0000256" key="2">
    <source>
        <dbReference type="ARBA" id="ARBA00022801"/>
    </source>
</evidence>